<evidence type="ECO:0000256" key="1">
    <source>
        <dbReference type="SAM" id="MobiDB-lite"/>
    </source>
</evidence>
<protein>
    <submittedName>
        <fullName evidence="2">Uncharacterized protein</fullName>
    </submittedName>
</protein>
<proteinExistence type="predicted"/>
<comment type="caution">
    <text evidence="2">The sequence shown here is derived from an EMBL/GenBank/DDBJ whole genome shotgun (WGS) entry which is preliminary data.</text>
</comment>
<reference evidence="2 3" key="1">
    <citation type="journal article" date="2018" name="Nat. Ecol. Evol.">
        <title>Shark genomes provide insights into elasmobranch evolution and the origin of vertebrates.</title>
        <authorList>
            <person name="Hara Y"/>
            <person name="Yamaguchi K"/>
            <person name="Onimaru K"/>
            <person name="Kadota M"/>
            <person name="Koyanagi M"/>
            <person name="Keeley SD"/>
            <person name="Tatsumi K"/>
            <person name="Tanaka K"/>
            <person name="Motone F"/>
            <person name="Kageyama Y"/>
            <person name="Nozu R"/>
            <person name="Adachi N"/>
            <person name="Nishimura O"/>
            <person name="Nakagawa R"/>
            <person name="Tanegashima C"/>
            <person name="Kiyatake I"/>
            <person name="Matsumoto R"/>
            <person name="Murakumo K"/>
            <person name="Nishida K"/>
            <person name="Terakita A"/>
            <person name="Kuratani S"/>
            <person name="Sato K"/>
            <person name="Hyodo S Kuraku.S."/>
        </authorList>
    </citation>
    <scope>NUCLEOTIDE SEQUENCE [LARGE SCALE GENOMIC DNA]</scope>
</reference>
<evidence type="ECO:0000313" key="3">
    <source>
        <dbReference type="Proteomes" id="UP000287033"/>
    </source>
</evidence>
<dbReference type="Proteomes" id="UP000287033">
    <property type="component" value="Unassembled WGS sequence"/>
</dbReference>
<keyword evidence="3" id="KW-1185">Reference proteome</keyword>
<sequence length="94" mass="10690">MGREFAGLAFGGTSTDLSVKSRKPNEIPRTGCAWGCVNGRMQERDELLCPTLSSWRKFDWNRQRKEARGNNCGKPNQKGAIMDPVHWEQKTFCD</sequence>
<feature type="region of interest" description="Disordered" evidence="1">
    <location>
        <begin position="1"/>
        <end position="22"/>
    </location>
</feature>
<name>A0A401RL03_CHIPU</name>
<dbReference type="AlphaFoldDB" id="A0A401RL03"/>
<gene>
    <name evidence="2" type="ORF">chiPu_0021715</name>
</gene>
<dbReference type="EMBL" id="BEZZ01004615">
    <property type="protein sequence ID" value="GCC18790.1"/>
    <property type="molecule type" value="Genomic_DNA"/>
</dbReference>
<accession>A0A401RL03</accession>
<organism evidence="2 3">
    <name type="scientific">Chiloscyllium punctatum</name>
    <name type="common">Brownbanded bambooshark</name>
    <name type="synonym">Hemiscyllium punctatum</name>
    <dbReference type="NCBI Taxonomy" id="137246"/>
    <lineage>
        <taxon>Eukaryota</taxon>
        <taxon>Metazoa</taxon>
        <taxon>Chordata</taxon>
        <taxon>Craniata</taxon>
        <taxon>Vertebrata</taxon>
        <taxon>Chondrichthyes</taxon>
        <taxon>Elasmobranchii</taxon>
        <taxon>Galeomorphii</taxon>
        <taxon>Galeoidea</taxon>
        <taxon>Orectolobiformes</taxon>
        <taxon>Hemiscylliidae</taxon>
        <taxon>Chiloscyllium</taxon>
    </lineage>
</organism>
<evidence type="ECO:0000313" key="2">
    <source>
        <dbReference type="EMBL" id="GCC18790.1"/>
    </source>
</evidence>